<evidence type="ECO:0000313" key="4">
    <source>
        <dbReference type="Proteomes" id="UP000198728"/>
    </source>
</evidence>
<dbReference type="PANTHER" id="PTHR42760">
    <property type="entry name" value="SHORT-CHAIN DEHYDROGENASES/REDUCTASES FAMILY MEMBER"/>
    <property type="match status" value="1"/>
</dbReference>
<protein>
    <submittedName>
        <fullName evidence="3">3-oxoacyl-[acyl-carrier protein] reductase</fullName>
    </submittedName>
</protein>
<dbReference type="RefSeq" id="WP_093360270.1">
    <property type="nucleotide sequence ID" value="NZ_FOLG01000003.1"/>
</dbReference>
<dbReference type="PANTHER" id="PTHR42760:SF40">
    <property type="entry name" value="3-OXOACYL-[ACYL-CARRIER-PROTEIN] REDUCTASE, CHLOROPLASTIC"/>
    <property type="match status" value="1"/>
</dbReference>
<dbReference type="InterPro" id="IPR057326">
    <property type="entry name" value="KR_dom"/>
</dbReference>
<dbReference type="EMBL" id="FOLG01000003">
    <property type="protein sequence ID" value="SFC28231.1"/>
    <property type="molecule type" value="Genomic_DNA"/>
</dbReference>
<evidence type="ECO:0000259" key="2">
    <source>
        <dbReference type="SMART" id="SM00822"/>
    </source>
</evidence>
<dbReference type="GO" id="GO:0030497">
    <property type="term" value="P:fatty acid elongation"/>
    <property type="evidence" value="ECO:0007669"/>
    <property type="project" value="TreeGrafter"/>
</dbReference>
<dbReference type="OrthoDB" id="286404at2"/>
<gene>
    <name evidence="3" type="ORF">SAMN04488094_103308</name>
</gene>
<name>A0A1I1HWK8_9RHOB</name>
<dbReference type="AlphaFoldDB" id="A0A1I1HWK8"/>
<sequence>MARSTALVTGGNSGIGLGIARRLAADGLKVVVTGRREDALTRAVTDIGEGATWIACDVSSKDSVARMAGEAVDRLGQIDVLVNNAGVMGTTRLDQPLSEIEPIWDEHFAVNVKGPLLVTHALAPHITAPGGRVIVLSSVVARTGGSVPGMLAYSASKAGATGLTLALARELAPRGITVNGVAPGMIEDTGMTGAFDEERKAKIRAVVPLGKPGLPQDIAAAVSWLAGDGGYVTGAIIPVNGGWVFG</sequence>
<dbReference type="STRING" id="441112.SAMN04488094_103308"/>
<dbReference type="SMART" id="SM00822">
    <property type="entry name" value="PKS_KR"/>
    <property type="match status" value="1"/>
</dbReference>
<dbReference type="Pfam" id="PF13561">
    <property type="entry name" value="adh_short_C2"/>
    <property type="match status" value="1"/>
</dbReference>
<dbReference type="PROSITE" id="PS00061">
    <property type="entry name" value="ADH_SHORT"/>
    <property type="match status" value="1"/>
</dbReference>
<dbReference type="InterPro" id="IPR002347">
    <property type="entry name" value="SDR_fam"/>
</dbReference>
<dbReference type="PRINTS" id="PR00080">
    <property type="entry name" value="SDRFAMILY"/>
</dbReference>
<keyword evidence="4" id="KW-1185">Reference proteome</keyword>
<reference evidence="3 4" key="1">
    <citation type="submission" date="2016-10" db="EMBL/GenBank/DDBJ databases">
        <authorList>
            <person name="de Groot N.N."/>
        </authorList>
    </citation>
    <scope>NUCLEOTIDE SEQUENCE [LARGE SCALE GENOMIC DNA]</scope>
    <source>
        <strain evidence="3 4">DSM 19548</strain>
    </source>
</reference>
<evidence type="ECO:0000313" key="3">
    <source>
        <dbReference type="EMBL" id="SFC28231.1"/>
    </source>
</evidence>
<comment type="similarity">
    <text evidence="1">Belongs to the short-chain dehydrogenases/reductases (SDR) family.</text>
</comment>
<accession>A0A1I1HWK8</accession>
<dbReference type="InterPro" id="IPR020904">
    <property type="entry name" value="Sc_DH/Rdtase_CS"/>
</dbReference>
<dbReference type="GO" id="GO:0016616">
    <property type="term" value="F:oxidoreductase activity, acting on the CH-OH group of donors, NAD or NADP as acceptor"/>
    <property type="evidence" value="ECO:0007669"/>
    <property type="project" value="TreeGrafter"/>
</dbReference>
<evidence type="ECO:0000256" key="1">
    <source>
        <dbReference type="ARBA" id="ARBA00006484"/>
    </source>
</evidence>
<dbReference type="InterPro" id="IPR036291">
    <property type="entry name" value="NAD(P)-bd_dom_sf"/>
</dbReference>
<dbReference type="FunFam" id="3.40.50.720:FF:000084">
    <property type="entry name" value="Short-chain dehydrogenase reductase"/>
    <property type="match status" value="1"/>
</dbReference>
<feature type="domain" description="Ketoreductase" evidence="2">
    <location>
        <begin position="4"/>
        <end position="189"/>
    </location>
</feature>
<dbReference type="PRINTS" id="PR00081">
    <property type="entry name" value="GDHRDH"/>
</dbReference>
<organism evidence="3 4">
    <name type="scientific">Tropicimonas isoalkanivorans</name>
    <dbReference type="NCBI Taxonomy" id="441112"/>
    <lineage>
        <taxon>Bacteria</taxon>
        <taxon>Pseudomonadati</taxon>
        <taxon>Pseudomonadota</taxon>
        <taxon>Alphaproteobacteria</taxon>
        <taxon>Rhodobacterales</taxon>
        <taxon>Roseobacteraceae</taxon>
        <taxon>Tropicimonas</taxon>
    </lineage>
</organism>
<dbReference type="Proteomes" id="UP000198728">
    <property type="component" value="Unassembled WGS sequence"/>
</dbReference>
<dbReference type="Gene3D" id="3.40.50.720">
    <property type="entry name" value="NAD(P)-binding Rossmann-like Domain"/>
    <property type="match status" value="1"/>
</dbReference>
<dbReference type="SUPFAM" id="SSF51735">
    <property type="entry name" value="NAD(P)-binding Rossmann-fold domains"/>
    <property type="match status" value="1"/>
</dbReference>
<proteinExistence type="inferred from homology"/>